<dbReference type="Proteomes" id="UP001293254">
    <property type="component" value="Unassembled WGS sequence"/>
</dbReference>
<keyword evidence="5" id="KW-0611">Plant defense</keyword>
<comment type="similarity">
    <text evidence="1">Belongs to the disease resistance NB-LRR family.</text>
</comment>
<evidence type="ECO:0000313" key="8">
    <source>
        <dbReference type="EMBL" id="KAK4437381.1"/>
    </source>
</evidence>
<proteinExistence type="inferred from homology"/>
<dbReference type="GO" id="GO:0006952">
    <property type="term" value="P:defense response"/>
    <property type="evidence" value="ECO:0007669"/>
    <property type="project" value="UniProtKB-KW"/>
</dbReference>
<dbReference type="InterPro" id="IPR041118">
    <property type="entry name" value="Rx_N"/>
</dbReference>
<dbReference type="CDD" id="cd14798">
    <property type="entry name" value="RX-CC_like"/>
    <property type="match status" value="1"/>
</dbReference>
<evidence type="ECO:0000256" key="2">
    <source>
        <dbReference type="ARBA" id="ARBA00022614"/>
    </source>
</evidence>
<evidence type="ECO:0000256" key="3">
    <source>
        <dbReference type="ARBA" id="ARBA00022737"/>
    </source>
</evidence>
<organism evidence="8 9">
    <name type="scientific">Sesamum alatum</name>
    <dbReference type="NCBI Taxonomy" id="300844"/>
    <lineage>
        <taxon>Eukaryota</taxon>
        <taxon>Viridiplantae</taxon>
        <taxon>Streptophyta</taxon>
        <taxon>Embryophyta</taxon>
        <taxon>Tracheophyta</taxon>
        <taxon>Spermatophyta</taxon>
        <taxon>Magnoliopsida</taxon>
        <taxon>eudicotyledons</taxon>
        <taxon>Gunneridae</taxon>
        <taxon>Pentapetalae</taxon>
        <taxon>asterids</taxon>
        <taxon>lamiids</taxon>
        <taxon>Lamiales</taxon>
        <taxon>Pedaliaceae</taxon>
        <taxon>Sesamum</taxon>
    </lineage>
</organism>
<keyword evidence="3" id="KW-0677">Repeat</keyword>
<sequence length="167" mass="19195">MENTSVEFLLENLRQLRLHQPHLISDVKNQIERLENSLLLFKRFLKDSSETREEDQTLKQAAEQITEVVYKVEDAVDVFVSQAADKEAANYFKKRSFDAPGELLSAVKKVELVGARVGEIYDGRRIDFPRTSEIEDEFGTSAQHVKPEPNKVKPHLLFLLNVENLNI</sequence>
<reference evidence="8" key="1">
    <citation type="submission" date="2020-06" db="EMBL/GenBank/DDBJ databases">
        <authorList>
            <person name="Li T."/>
            <person name="Hu X."/>
            <person name="Zhang T."/>
            <person name="Song X."/>
            <person name="Zhang H."/>
            <person name="Dai N."/>
            <person name="Sheng W."/>
            <person name="Hou X."/>
            <person name="Wei L."/>
        </authorList>
    </citation>
    <scope>NUCLEOTIDE SEQUENCE</scope>
    <source>
        <strain evidence="8">3651</strain>
        <tissue evidence="8">Leaf</tissue>
    </source>
</reference>
<gene>
    <name evidence="8" type="ORF">Salat_0072000</name>
</gene>
<keyword evidence="9" id="KW-1185">Reference proteome</keyword>
<dbReference type="Pfam" id="PF18052">
    <property type="entry name" value="Rx_N"/>
    <property type="match status" value="1"/>
</dbReference>
<keyword evidence="6" id="KW-0067">ATP-binding</keyword>
<accession>A0AAE1YW66</accession>
<dbReference type="InterPro" id="IPR038005">
    <property type="entry name" value="RX-like_CC"/>
</dbReference>
<dbReference type="AlphaFoldDB" id="A0AAE1YW66"/>
<evidence type="ECO:0000256" key="1">
    <source>
        <dbReference type="ARBA" id="ARBA00008894"/>
    </source>
</evidence>
<evidence type="ECO:0000256" key="6">
    <source>
        <dbReference type="ARBA" id="ARBA00022840"/>
    </source>
</evidence>
<feature type="domain" description="Disease resistance N-terminal" evidence="7">
    <location>
        <begin position="6"/>
        <end position="90"/>
    </location>
</feature>
<dbReference type="EMBL" id="JACGWO010000001">
    <property type="protein sequence ID" value="KAK4437381.1"/>
    <property type="molecule type" value="Genomic_DNA"/>
</dbReference>
<dbReference type="GO" id="GO:0005524">
    <property type="term" value="F:ATP binding"/>
    <property type="evidence" value="ECO:0007669"/>
    <property type="project" value="UniProtKB-KW"/>
</dbReference>
<keyword evidence="2" id="KW-0433">Leucine-rich repeat</keyword>
<comment type="caution">
    <text evidence="8">The sequence shown here is derived from an EMBL/GenBank/DDBJ whole genome shotgun (WGS) entry which is preliminary data.</text>
</comment>
<evidence type="ECO:0000313" key="9">
    <source>
        <dbReference type="Proteomes" id="UP001293254"/>
    </source>
</evidence>
<reference evidence="8" key="2">
    <citation type="journal article" date="2024" name="Plant">
        <title>Genomic evolution and insights into agronomic trait innovations of Sesamum species.</title>
        <authorList>
            <person name="Miao H."/>
            <person name="Wang L."/>
            <person name="Qu L."/>
            <person name="Liu H."/>
            <person name="Sun Y."/>
            <person name="Le M."/>
            <person name="Wang Q."/>
            <person name="Wei S."/>
            <person name="Zheng Y."/>
            <person name="Lin W."/>
            <person name="Duan Y."/>
            <person name="Cao H."/>
            <person name="Xiong S."/>
            <person name="Wang X."/>
            <person name="Wei L."/>
            <person name="Li C."/>
            <person name="Ma Q."/>
            <person name="Ju M."/>
            <person name="Zhao R."/>
            <person name="Li G."/>
            <person name="Mu C."/>
            <person name="Tian Q."/>
            <person name="Mei H."/>
            <person name="Zhang T."/>
            <person name="Gao T."/>
            <person name="Zhang H."/>
        </authorList>
    </citation>
    <scope>NUCLEOTIDE SEQUENCE</scope>
    <source>
        <strain evidence="8">3651</strain>
    </source>
</reference>
<keyword evidence="4" id="KW-0547">Nucleotide-binding</keyword>
<evidence type="ECO:0000256" key="4">
    <source>
        <dbReference type="ARBA" id="ARBA00022741"/>
    </source>
</evidence>
<name>A0AAE1YW66_9LAMI</name>
<evidence type="ECO:0000256" key="5">
    <source>
        <dbReference type="ARBA" id="ARBA00022821"/>
    </source>
</evidence>
<protein>
    <recommendedName>
        <fullName evidence="7">Disease resistance N-terminal domain-containing protein</fullName>
    </recommendedName>
</protein>
<evidence type="ECO:0000259" key="7">
    <source>
        <dbReference type="Pfam" id="PF18052"/>
    </source>
</evidence>
<dbReference type="Gene3D" id="1.20.5.4130">
    <property type="match status" value="1"/>
</dbReference>